<dbReference type="GO" id="GO:0016747">
    <property type="term" value="F:acyltransferase activity, transferring groups other than amino-acyl groups"/>
    <property type="evidence" value="ECO:0007669"/>
    <property type="project" value="InterPro"/>
</dbReference>
<accession>A0AAD7NNW9</accession>
<feature type="domain" description="N-acetyltransferase" evidence="1">
    <location>
        <begin position="76"/>
        <end position="122"/>
    </location>
</feature>
<dbReference type="Gene3D" id="3.40.630.30">
    <property type="match status" value="1"/>
</dbReference>
<evidence type="ECO:0000259" key="1">
    <source>
        <dbReference type="Pfam" id="PF00583"/>
    </source>
</evidence>
<evidence type="ECO:0000313" key="3">
    <source>
        <dbReference type="Proteomes" id="UP001215280"/>
    </source>
</evidence>
<protein>
    <recommendedName>
        <fullName evidence="1">N-acetyltransferase domain-containing protein</fullName>
    </recommendedName>
</protein>
<dbReference type="Proteomes" id="UP001215280">
    <property type="component" value="Unassembled WGS sequence"/>
</dbReference>
<proteinExistence type="predicted"/>
<gene>
    <name evidence="2" type="ORF">DFH07DRAFT_683793</name>
</gene>
<dbReference type="AlphaFoldDB" id="A0AAD7NNW9"/>
<dbReference type="InterPro" id="IPR016181">
    <property type="entry name" value="Acyl_CoA_acyltransferase"/>
</dbReference>
<dbReference type="SUPFAM" id="SSF55729">
    <property type="entry name" value="Acyl-CoA N-acyltransferases (Nat)"/>
    <property type="match status" value="1"/>
</dbReference>
<comment type="caution">
    <text evidence="2">The sequence shown here is derived from an EMBL/GenBank/DDBJ whole genome shotgun (WGS) entry which is preliminary data.</text>
</comment>
<dbReference type="Pfam" id="PF00583">
    <property type="entry name" value="Acetyltransf_1"/>
    <property type="match status" value="1"/>
</dbReference>
<sequence>STVVAGLLGGEVYVAETVEPDNRSKIIGCAVWFGPGHSLYDIEVQQIFSLGPLMASFDEKLQNWWHTDFLPKYDAFVTAVLGEGTKHNSWHLQTLGVDPEYQRKGAARLLVNAIVEKAKGTAARLCVE</sequence>
<evidence type="ECO:0000313" key="2">
    <source>
        <dbReference type="EMBL" id="KAJ7769566.1"/>
    </source>
</evidence>
<name>A0AAD7NNW9_9AGAR</name>
<feature type="non-terminal residue" evidence="2">
    <location>
        <position position="1"/>
    </location>
</feature>
<reference evidence="2" key="1">
    <citation type="submission" date="2023-03" db="EMBL/GenBank/DDBJ databases">
        <title>Massive genome expansion in bonnet fungi (Mycena s.s.) driven by repeated elements and novel gene families across ecological guilds.</title>
        <authorList>
            <consortium name="Lawrence Berkeley National Laboratory"/>
            <person name="Harder C.B."/>
            <person name="Miyauchi S."/>
            <person name="Viragh M."/>
            <person name="Kuo A."/>
            <person name="Thoen E."/>
            <person name="Andreopoulos B."/>
            <person name="Lu D."/>
            <person name="Skrede I."/>
            <person name="Drula E."/>
            <person name="Henrissat B."/>
            <person name="Morin E."/>
            <person name="Kohler A."/>
            <person name="Barry K."/>
            <person name="LaButti K."/>
            <person name="Morin E."/>
            <person name="Salamov A."/>
            <person name="Lipzen A."/>
            <person name="Mereny Z."/>
            <person name="Hegedus B."/>
            <person name="Baldrian P."/>
            <person name="Stursova M."/>
            <person name="Weitz H."/>
            <person name="Taylor A."/>
            <person name="Grigoriev I.V."/>
            <person name="Nagy L.G."/>
            <person name="Martin F."/>
            <person name="Kauserud H."/>
        </authorList>
    </citation>
    <scope>NUCLEOTIDE SEQUENCE</scope>
    <source>
        <strain evidence="2">CBHHK188m</strain>
    </source>
</reference>
<dbReference type="InterPro" id="IPR000182">
    <property type="entry name" value="GNAT_dom"/>
</dbReference>
<keyword evidence="3" id="KW-1185">Reference proteome</keyword>
<organism evidence="2 3">
    <name type="scientific">Mycena maculata</name>
    <dbReference type="NCBI Taxonomy" id="230809"/>
    <lineage>
        <taxon>Eukaryota</taxon>
        <taxon>Fungi</taxon>
        <taxon>Dikarya</taxon>
        <taxon>Basidiomycota</taxon>
        <taxon>Agaricomycotina</taxon>
        <taxon>Agaricomycetes</taxon>
        <taxon>Agaricomycetidae</taxon>
        <taxon>Agaricales</taxon>
        <taxon>Marasmiineae</taxon>
        <taxon>Mycenaceae</taxon>
        <taxon>Mycena</taxon>
    </lineage>
</organism>
<dbReference type="CDD" id="cd04301">
    <property type="entry name" value="NAT_SF"/>
    <property type="match status" value="1"/>
</dbReference>
<dbReference type="EMBL" id="JARJLG010000025">
    <property type="protein sequence ID" value="KAJ7769566.1"/>
    <property type="molecule type" value="Genomic_DNA"/>
</dbReference>
<feature type="non-terminal residue" evidence="2">
    <location>
        <position position="128"/>
    </location>
</feature>